<accession>A0ABR9L7E3</accession>
<reference evidence="1 2" key="1">
    <citation type="submission" date="2020-10" db="EMBL/GenBank/DDBJ databases">
        <title>Sequencing the genomes of 1000 actinobacteria strains.</title>
        <authorList>
            <person name="Klenk H.-P."/>
        </authorList>
    </citation>
    <scope>NUCLEOTIDE SEQUENCE [LARGE SCALE GENOMIC DNA]</scope>
    <source>
        <strain evidence="1 2">DSM 46661</strain>
    </source>
</reference>
<evidence type="ECO:0000313" key="2">
    <source>
        <dbReference type="Proteomes" id="UP000656548"/>
    </source>
</evidence>
<keyword evidence="2" id="KW-1185">Reference proteome</keyword>
<dbReference type="Proteomes" id="UP000656548">
    <property type="component" value="Unassembled WGS sequence"/>
</dbReference>
<dbReference type="RefSeq" id="WP_192743580.1">
    <property type="nucleotide sequence ID" value="NZ_JADBEJ010000004.1"/>
</dbReference>
<name>A0ABR9L7E3_9PSEU</name>
<comment type="caution">
    <text evidence="1">The sequence shown here is derived from an EMBL/GenBank/DDBJ whole genome shotgun (WGS) entry which is preliminary data.</text>
</comment>
<dbReference type="EMBL" id="JADBEJ010000004">
    <property type="protein sequence ID" value="MBE1576267.1"/>
    <property type="molecule type" value="Genomic_DNA"/>
</dbReference>
<gene>
    <name evidence="1" type="ORF">H4W30_003314</name>
</gene>
<organism evidence="1 2">
    <name type="scientific">Amycolatopsis roodepoortensis</name>
    <dbReference type="NCBI Taxonomy" id="700274"/>
    <lineage>
        <taxon>Bacteria</taxon>
        <taxon>Bacillati</taxon>
        <taxon>Actinomycetota</taxon>
        <taxon>Actinomycetes</taxon>
        <taxon>Pseudonocardiales</taxon>
        <taxon>Pseudonocardiaceae</taxon>
        <taxon>Amycolatopsis</taxon>
    </lineage>
</organism>
<sequence>MTRVEAVDLPIAIRLNGIDVEGAPDPAHPAEERRRRLAVALRDIAGRDNAFDDLAFVQGGDEIALLKRRKRLEHRRSELGPIPQHAGFHLENHPFLADFVSTHVAIDEYGRAHH</sequence>
<evidence type="ECO:0000313" key="1">
    <source>
        <dbReference type="EMBL" id="MBE1576267.1"/>
    </source>
</evidence>
<protein>
    <submittedName>
        <fullName evidence="1">Uncharacterized protein</fullName>
    </submittedName>
</protein>
<proteinExistence type="predicted"/>